<evidence type="ECO:0000313" key="2">
    <source>
        <dbReference type="Proteomes" id="UP000230423"/>
    </source>
</evidence>
<protein>
    <submittedName>
        <fullName evidence="1">Uncharacterized protein</fullName>
    </submittedName>
</protein>
<dbReference type="OrthoDB" id="46189at2759"/>
<proteinExistence type="predicted"/>
<name>A0A2G9UC09_TELCI</name>
<gene>
    <name evidence="1" type="ORF">TELCIR_10471</name>
</gene>
<evidence type="ECO:0000313" key="1">
    <source>
        <dbReference type="EMBL" id="PIO67768.1"/>
    </source>
</evidence>
<keyword evidence="2" id="KW-1185">Reference proteome</keyword>
<dbReference type="EMBL" id="KZ347418">
    <property type="protein sequence ID" value="PIO67768.1"/>
    <property type="molecule type" value="Genomic_DNA"/>
</dbReference>
<accession>A0A2G9UC09</accession>
<dbReference type="Proteomes" id="UP000230423">
    <property type="component" value="Unassembled WGS sequence"/>
</dbReference>
<sequence length="203" mass="22929">MHSVVSGLTGRVIRTRRQLLSDLEGEVAMIDSLICDEAFSFGRMLTSEAEKVTRQLRDFKASPILSQKINSKCTDWINESISNFYAGVQNAREYCGRYEQVEMDSQPERVRESLATELFNVIERLSKLHPNASGNSSLDELSRTRLCLALLHCDSTSFCQAMNKDGERIAAASRLLNAAAEDSLRYRWFEWESSSLFTINAVS</sequence>
<organism evidence="1 2">
    <name type="scientific">Teladorsagia circumcincta</name>
    <name type="common">Brown stomach worm</name>
    <name type="synonym">Ostertagia circumcincta</name>
    <dbReference type="NCBI Taxonomy" id="45464"/>
    <lineage>
        <taxon>Eukaryota</taxon>
        <taxon>Metazoa</taxon>
        <taxon>Ecdysozoa</taxon>
        <taxon>Nematoda</taxon>
        <taxon>Chromadorea</taxon>
        <taxon>Rhabditida</taxon>
        <taxon>Rhabditina</taxon>
        <taxon>Rhabditomorpha</taxon>
        <taxon>Strongyloidea</taxon>
        <taxon>Trichostrongylidae</taxon>
        <taxon>Teladorsagia</taxon>
    </lineage>
</organism>
<reference evidence="1 2" key="1">
    <citation type="submission" date="2015-09" db="EMBL/GenBank/DDBJ databases">
        <title>Draft genome of the parasitic nematode Teladorsagia circumcincta isolate WARC Sus (inbred).</title>
        <authorList>
            <person name="Mitreva M."/>
        </authorList>
    </citation>
    <scope>NUCLEOTIDE SEQUENCE [LARGE SCALE GENOMIC DNA]</scope>
    <source>
        <strain evidence="1 2">S</strain>
    </source>
</reference>
<dbReference type="AlphaFoldDB" id="A0A2G9UC09"/>